<proteinExistence type="inferred from homology"/>
<keyword evidence="6 11" id="KW-0798">TonB box</keyword>
<feature type="signal peptide" evidence="13">
    <location>
        <begin position="1"/>
        <end position="32"/>
    </location>
</feature>
<reference evidence="16 17" key="1">
    <citation type="submission" date="2020-08" db="EMBL/GenBank/DDBJ databases">
        <title>Novel species isolated from subtropical streams in China.</title>
        <authorList>
            <person name="Lu H."/>
        </authorList>
    </citation>
    <scope>NUCLEOTIDE SEQUENCE [LARGE SCALE GENOMIC DNA]</scope>
    <source>
        <strain evidence="16 17">CY22W</strain>
    </source>
</reference>
<comment type="similarity">
    <text evidence="2 10 11">Belongs to the TonB-dependent receptor family.</text>
</comment>
<comment type="caution">
    <text evidence="16">The sequence shown here is derived from an EMBL/GenBank/DDBJ whole genome shotgun (WGS) entry which is preliminary data.</text>
</comment>
<name>A0ABR7A6L7_9BURK</name>
<comment type="subcellular location">
    <subcellularLocation>
        <location evidence="1 10">Cell outer membrane</location>
        <topology evidence="1 10">Multi-pass membrane protein</topology>
    </subcellularLocation>
</comment>
<feature type="domain" description="TonB-dependent receptor-like beta-barrel" evidence="14">
    <location>
        <begin position="413"/>
        <end position="905"/>
    </location>
</feature>
<evidence type="ECO:0000256" key="5">
    <source>
        <dbReference type="ARBA" id="ARBA00022692"/>
    </source>
</evidence>
<feature type="domain" description="TonB-dependent receptor plug" evidence="15">
    <location>
        <begin position="54"/>
        <end position="163"/>
    </location>
</feature>
<evidence type="ECO:0000313" key="17">
    <source>
        <dbReference type="Proteomes" id="UP000654304"/>
    </source>
</evidence>
<dbReference type="SUPFAM" id="SSF56935">
    <property type="entry name" value="Porins"/>
    <property type="match status" value="1"/>
</dbReference>
<dbReference type="Proteomes" id="UP000654304">
    <property type="component" value="Unassembled WGS sequence"/>
</dbReference>
<dbReference type="PANTHER" id="PTHR47234:SF2">
    <property type="entry name" value="TONB-DEPENDENT RECEPTOR"/>
    <property type="match status" value="1"/>
</dbReference>
<evidence type="ECO:0000256" key="4">
    <source>
        <dbReference type="ARBA" id="ARBA00022452"/>
    </source>
</evidence>
<keyword evidence="17" id="KW-1185">Reference proteome</keyword>
<dbReference type="EMBL" id="JACOGD010000006">
    <property type="protein sequence ID" value="MBC3932555.1"/>
    <property type="molecule type" value="Genomic_DNA"/>
</dbReference>
<keyword evidence="5 10" id="KW-0812">Transmembrane</keyword>
<feature type="region of interest" description="Disordered" evidence="12">
    <location>
        <begin position="515"/>
        <end position="537"/>
    </location>
</feature>
<dbReference type="Pfam" id="PF00593">
    <property type="entry name" value="TonB_dep_Rec_b-barrel"/>
    <property type="match status" value="1"/>
</dbReference>
<evidence type="ECO:0000256" key="9">
    <source>
        <dbReference type="ARBA" id="ARBA00023237"/>
    </source>
</evidence>
<dbReference type="InterPro" id="IPR039426">
    <property type="entry name" value="TonB-dep_rcpt-like"/>
</dbReference>
<evidence type="ECO:0000256" key="12">
    <source>
        <dbReference type="SAM" id="MobiDB-lite"/>
    </source>
</evidence>
<accession>A0ABR7A6L7</accession>
<gene>
    <name evidence="16" type="ORF">H8K43_12780</name>
</gene>
<evidence type="ECO:0000256" key="3">
    <source>
        <dbReference type="ARBA" id="ARBA00022448"/>
    </source>
</evidence>
<evidence type="ECO:0000313" key="16">
    <source>
        <dbReference type="EMBL" id="MBC3932555.1"/>
    </source>
</evidence>
<dbReference type="PANTHER" id="PTHR47234">
    <property type="match status" value="1"/>
</dbReference>
<organism evidence="16 17">
    <name type="scientific">Undibacterium curvum</name>
    <dbReference type="NCBI Taxonomy" id="2762294"/>
    <lineage>
        <taxon>Bacteria</taxon>
        <taxon>Pseudomonadati</taxon>
        <taxon>Pseudomonadota</taxon>
        <taxon>Betaproteobacteria</taxon>
        <taxon>Burkholderiales</taxon>
        <taxon>Oxalobacteraceae</taxon>
        <taxon>Undibacterium</taxon>
    </lineage>
</organism>
<keyword evidence="3 10" id="KW-0813">Transport</keyword>
<sequence>MLVEKKISRAVRVICASGLVMGAGLMAQAAYADDAVQRVEITGSSIKRIAKEGALPVQTLSNAEIQKTGAKNVEDLVQGLPAMQGFTASSESVNGGGGGVQNASIHSIGAGYTLVLLNGRRIASYGSGSAVNLSSIPITAVERVEVLTDGASALYGSDAIAGVVNFILKKNQTDAIIEATFNKPQQNGGSSSNFSISKGFGNLESDRFNVLVSYAHDEQKELNASQREFAKSGLQQFTEGGKRYSLYQLAVNTSPASVTLSKKDQTTLTFSPNYLRDGKCAPNTSYIGTATDKSCWFDYAATVMLLPESKRDSLFGSLNYKINDDTSFFAEAVASRFSLTGRFAPPAQVIGLSLTDPAYLKNVAPYLATLGVNPADVAKAQMNLRLVDAGGRANEYKTDAKHIAMGVNGVLKGYDYTVSYVHSENKQSTEYAGGFMSRNKYLAIKNAGGFDPFAPAGSAQAALAPAILHENQDKTTVKLDVLSVRGSGEIFNAPGGMAQLGVGADLSKQSYAFDPSAIAQGPNPQQPNFTDTPFGSAPGALPVDASRKNWGTFAELLVPVFKNLDVTAAVRYDSYDAVKNGKVFDLNSKLIGAETQGNENAKATYKLSAVLRPTDKILLRGSYGTGFKVADMEQITKPVSDFGVTSGKYNCPVKAPDPRAADCKGNTQYDLLAGGNALKGDNGLKPEESKQWTLGFRLEPTASLSVGLDLWNVQIKNQIDKLPETYPFANPAKYNNLFSTVFDAGQGQNKLATLLPYYNLADANYRGIDWDNSFKTATPLGALTINWTGTYMLNADFQVPGTEVENSVGRFDSRNNVVFRVITRVAASLKQSDMFTHTVAMNYRSGYHDQVVTTDDGTVKAVNADGTLGDYVDMKRDVSSYMTFDWQTRAQVNKALAVTVGIKNLFNVDPPFSVRTAGGGNQIGFDGRYASPLGRQIYVTGNYRF</sequence>
<evidence type="ECO:0000259" key="15">
    <source>
        <dbReference type="Pfam" id="PF07715"/>
    </source>
</evidence>
<keyword evidence="7 10" id="KW-0472">Membrane</keyword>
<dbReference type="RefSeq" id="WP_186904195.1">
    <property type="nucleotide sequence ID" value="NZ_JACOGD010000006.1"/>
</dbReference>
<keyword evidence="4 10" id="KW-1134">Transmembrane beta strand</keyword>
<dbReference type="PROSITE" id="PS52016">
    <property type="entry name" value="TONB_DEPENDENT_REC_3"/>
    <property type="match status" value="1"/>
</dbReference>
<evidence type="ECO:0000256" key="13">
    <source>
        <dbReference type="SAM" id="SignalP"/>
    </source>
</evidence>
<dbReference type="Gene3D" id="2.170.130.10">
    <property type="entry name" value="TonB-dependent receptor, plug domain"/>
    <property type="match status" value="1"/>
</dbReference>
<dbReference type="Pfam" id="PF07715">
    <property type="entry name" value="Plug"/>
    <property type="match status" value="1"/>
</dbReference>
<evidence type="ECO:0000256" key="10">
    <source>
        <dbReference type="PROSITE-ProRule" id="PRU01360"/>
    </source>
</evidence>
<dbReference type="InterPro" id="IPR036942">
    <property type="entry name" value="Beta-barrel_TonB_sf"/>
</dbReference>
<evidence type="ECO:0000256" key="7">
    <source>
        <dbReference type="ARBA" id="ARBA00023136"/>
    </source>
</evidence>
<keyword evidence="8 16" id="KW-0675">Receptor</keyword>
<evidence type="ECO:0000256" key="1">
    <source>
        <dbReference type="ARBA" id="ARBA00004571"/>
    </source>
</evidence>
<keyword evidence="9 10" id="KW-0998">Cell outer membrane</keyword>
<protein>
    <submittedName>
        <fullName evidence="16">TonB-dependent receptor</fullName>
    </submittedName>
</protein>
<evidence type="ECO:0000259" key="14">
    <source>
        <dbReference type="Pfam" id="PF00593"/>
    </source>
</evidence>
<evidence type="ECO:0000256" key="8">
    <source>
        <dbReference type="ARBA" id="ARBA00023170"/>
    </source>
</evidence>
<dbReference type="Gene3D" id="2.40.170.20">
    <property type="entry name" value="TonB-dependent receptor, beta-barrel domain"/>
    <property type="match status" value="1"/>
</dbReference>
<evidence type="ECO:0000256" key="2">
    <source>
        <dbReference type="ARBA" id="ARBA00009810"/>
    </source>
</evidence>
<feature type="compositionally biased region" description="Polar residues" evidence="12">
    <location>
        <begin position="522"/>
        <end position="533"/>
    </location>
</feature>
<feature type="chain" id="PRO_5046500541" evidence="13">
    <location>
        <begin position="33"/>
        <end position="945"/>
    </location>
</feature>
<dbReference type="InterPro" id="IPR037066">
    <property type="entry name" value="Plug_dom_sf"/>
</dbReference>
<keyword evidence="13" id="KW-0732">Signal</keyword>
<evidence type="ECO:0000256" key="6">
    <source>
        <dbReference type="ARBA" id="ARBA00023077"/>
    </source>
</evidence>
<dbReference type="InterPro" id="IPR012910">
    <property type="entry name" value="Plug_dom"/>
</dbReference>
<evidence type="ECO:0000256" key="11">
    <source>
        <dbReference type="RuleBase" id="RU003357"/>
    </source>
</evidence>
<dbReference type="InterPro" id="IPR000531">
    <property type="entry name" value="Beta-barrel_TonB"/>
</dbReference>